<reference evidence="2" key="1">
    <citation type="submission" date="2023-02" db="EMBL/GenBank/DDBJ databases">
        <title>Genome of toxic invasive species Heracleum sosnowskyi carries increased number of genes despite the absence of recent whole-genome duplications.</title>
        <authorList>
            <person name="Schelkunov M."/>
            <person name="Shtratnikova V."/>
            <person name="Makarenko M."/>
            <person name="Klepikova A."/>
            <person name="Omelchenko D."/>
            <person name="Novikova G."/>
            <person name="Obukhova E."/>
            <person name="Bogdanov V."/>
            <person name="Penin A."/>
            <person name="Logacheva M."/>
        </authorList>
    </citation>
    <scope>NUCLEOTIDE SEQUENCE</scope>
    <source>
        <strain evidence="2">Hsosn_3</strain>
        <tissue evidence="2">Leaf</tissue>
    </source>
</reference>
<protein>
    <submittedName>
        <fullName evidence="2">Uncharacterized protein</fullName>
    </submittedName>
</protein>
<sequence length="173" mass="18904">MLADEDFSSEEELQGHSFELSALFRGDDSSVKVDDGSVSVGKDLMLERFDHVDRAHVGVYLGELLGIPPKQQIVDILVAEDCDPATDSLQHADKNFPAKSWFLGKVRQPGSWILVLILVIAIILALVHTANVYNGHKLQVAQTDAPIGANIAPEADCSQGRFIACLSIKCSYW</sequence>
<dbReference type="EMBL" id="JAUIZM010000011">
    <property type="protein sequence ID" value="KAK1356020.1"/>
    <property type="molecule type" value="Genomic_DNA"/>
</dbReference>
<keyword evidence="1" id="KW-1133">Transmembrane helix</keyword>
<accession>A0AAD8GXX6</accession>
<reference evidence="2" key="2">
    <citation type="submission" date="2023-05" db="EMBL/GenBank/DDBJ databases">
        <authorList>
            <person name="Schelkunov M.I."/>
        </authorList>
    </citation>
    <scope>NUCLEOTIDE SEQUENCE</scope>
    <source>
        <strain evidence="2">Hsosn_3</strain>
        <tissue evidence="2">Leaf</tissue>
    </source>
</reference>
<evidence type="ECO:0000313" key="3">
    <source>
        <dbReference type="Proteomes" id="UP001237642"/>
    </source>
</evidence>
<organism evidence="2 3">
    <name type="scientific">Heracleum sosnowskyi</name>
    <dbReference type="NCBI Taxonomy" id="360622"/>
    <lineage>
        <taxon>Eukaryota</taxon>
        <taxon>Viridiplantae</taxon>
        <taxon>Streptophyta</taxon>
        <taxon>Embryophyta</taxon>
        <taxon>Tracheophyta</taxon>
        <taxon>Spermatophyta</taxon>
        <taxon>Magnoliopsida</taxon>
        <taxon>eudicotyledons</taxon>
        <taxon>Gunneridae</taxon>
        <taxon>Pentapetalae</taxon>
        <taxon>asterids</taxon>
        <taxon>campanulids</taxon>
        <taxon>Apiales</taxon>
        <taxon>Apiaceae</taxon>
        <taxon>Apioideae</taxon>
        <taxon>apioid superclade</taxon>
        <taxon>Tordylieae</taxon>
        <taxon>Tordyliinae</taxon>
        <taxon>Heracleum</taxon>
    </lineage>
</organism>
<name>A0AAD8GXX6_9APIA</name>
<gene>
    <name evidence="2" type="ORF">POM88_049276</name>
</gene>
<comment type="caution">
    <text evidence="2">The sequence shown here is derived from an EMBL/GenBank/DDBJ whole genome shotgun (WGS) entry which is preliminary data.</text>
</comment>
<keyword evidence="1" id="KW-0812">Transmembrane</keyword>
<feature type="transmembrane region" description="Helical" evidence="1">
    <location>
        <begin position="112"/>
        <end position="133"/>
    </location>
</feature>
<evidence type="ECO:0000313" key="2">
    <source>
        <dbReference type="EMBL" id="KAK1356020.1"/>
    </source>
</evidence>
<keyword evidence="3" id="KW-1185">Reference proteome</keyword>
<keyword evidence="1" id="KW-0472">Membrane</keyword>
<proteinExistence type="predicted"/>
<evidence type="ECO:0000256" key="1">
    <source>
        <dbReference type="SAM" id="Phobius"/>
    </source>
</evidence>
<dbReference type="AlphaFoldDB" id="A0AAD8GXX6"/>
<dbReference type="Proteomes" id="UP001237642">
    <property type="component" value="Unassembled WGS sequence"/>
</dbReference>